<dbReference type="SUPFAM" id="SSF144232">
    <property type="entry name" value="HIT/MYND zinc finger-like"/>
    <property type="match status" value="1"/>
</dbReference>
<dbReference type="InParanoid" id="A0A0H2S5L8"/>
<keyword evidence="2 4" id="KW-0863">Zinc-finger</keyword>
<feature type="compositionally biased region" description="Basic residues" evidence="5">
    <location>
        <begin position="135"/>
        <end position="144"/>
    </location>
</feature>
<name>A0A0H2S5L8_9AGAM</name>
<evidence type="ECO:0000259" key="6">
    <source>
        <dbReference type="PROSITE" id="PS50865"/>
    </source>
</evidence>
<keyword evidence="8" id="KW-1185">Reference proteome</keyword>
<keyword evidence="3" id="KW-0862">Zinc</keyword>
<dbReference type="GO" id="GO:0008270">
    <property type="term" value="F:zinc ion binding"/>
    <property type="evidence" value="ECO:0007669"/>
    <property type="project" value="UniProtKB-KW"/>
</dbReference>
<protein>
    <recommendedName>
        <fullName evidence="6">MYND-type domain-containing protein</fullName>
    </recommendedName>
</protein>
<dbReference type="InterPro" id="IPR002893">
    <property type="entry name" value="Znf_MYND"/>
</dbReference>
<feature type="region of interest" description="Disordered" evidence="5">
    <location>
        <begin position="125"/>
        <end position="147"/>
    </location>
</feature>
<accession>A0A0H2S5L8</accession>
<feature type="region of interest" description="Disordered" evidence="5">
    <location>
        <begin position="1"/>
        <end position="21"/>
    </location>
</feature>
<sequence length="495" mass="55885">MTASDTDSTALGSSDSSSSLVDIEAPVGVQSAEEPSLDELCTLLVDSLDDTSHPKHCATYLTRCIQLLEQQKGWRNTTREYNHAFWNKITRFVCSPHSMSEIDALESRLSRCCCDLSDATTKLIHNEREDSTRTGKGKKKKKGSHSSPSFATFMSTIFGILHDCLMKADFIKVCKATGNKPLKFWPTTPFDLLPFDGTRVVDTLMLWISKLQQPVVYATLGRIALNTRSYTRPHLMSPEVGSPFWRGMLSVTSPIRNPNSSIPAKQKRRIVDCFEDCLESVLTFWPTTKIIDNFNRSQCFDLLIMCSNSIAISFPSSNFAKSGFKEGSASNYSLLATSLYEILRFSQRCPPLKSLHIEIQKHHARDFGDTPEQIHFKALYAIYRTRTRNQQCAAPNCRMKAELSPSTTLRHCARCRCMLYCSQTCQVNAWKHPSLPHRDICKSLETVSPYFDGLRDGQVRIIAKKCLEEGIERDTMRLILKHILTLESLKGVPDV</sequence>
<evidence type="ECO:0000256" key="3">
    <source>
        <dbReference type="ARBA" id="ARBA00022833"/>
    </source>
</evidence>
<evidence type="ECO:0000313" key="8">
    <source>
        <dbReference type="Proteomes" id="UP000053477"/>
    </source>
</evidence>
<keyword evidence="1" id="KW-0479">Metal-binding</keyword>
<evidence type="ECO:0000256" key="2">
    <source>
        <dbReference type="ARBA" id="ARBA00022771"/>
    </source>
</evidence>
<dbReference type="Proteomes" id="UP000053477">
    <property type="component" value="Unassembled WGS sequence"/>
</dbReference>
<feature type="domain" description="MYND-type" evidence="6">
    <location>
        <begin position="394"/>
        <end position="441"/>
    </location>
</feature>
<dbReference type="STRING" id="27342.A0A0H2S5L8"/>
<evidence type="ECO:0000256" key="5">
    <source>
        <dbReference type="SAM" id="MobiDB-lite"/>
    </source>
</evidence>
<proteinExistence type="predicted"/>
<dbReference type="EMBL" id="KQ085886">
    <property type="protein sequence ID" value="KLO19497.1"/>
    <property type="molecule type" value="Genomic_DNA"/>
</dbReference>
<dbReference type="PROSITE" id="PS50865">
    <property type="entry name" value="ZF_MYND_2"/>
    <property type="match status" value="1"/>
</dbReference>
<evidence type="ECO:0000256" key="1">
    <source>
        <dbReference type="ARBA" id="ARBA00022723"/>
    </source>
</evidence>
<evidence type="ECO:0000256" key="4">
    <source>
        <dbReference type="PROSITE-ProRule" id="PRU00134"/>
    </source>
</evidence>
<organism evidence="7 8">
    <name type="scientific">Schizopora paradoxa</name>
    <dbReference type="NCBI Taxonomy" id="27342"/>
    <lineage>
        <taxon>Eukaryota</taxon>
        <taxon>Fungi</taxon>
        <taxon>Dikarya</taxon>
        <taxon>Basidiomycota</taxon>
        <taxon>Agaricomycotina</taxon>
        <taxon>Agaricomycetes</taxon>
        <taxon>Hymenochaetales</taxon>
        <taxon>Schizoporaceae</taxon>
        <taxon>Schizopora</taxon>
    </lineage>
</organism>
<dbReference type="AlphaFoldDB" id="A0A0H2S5L8"/>
<feature type="compositionally biased region" description="Low complexity" evidence="5">
    <location>
        <begin position="1"/>
        <end position="20"/>
    </location>
</feature>
<dbReference type="Gene3D" id="6.10.140.2220">
    <property type="match status" value="1"/>
</dbReference>
<dbReference type="OrthoDB" id="2998255at2759"/>
<evidence type="ECO:0000313" key="7">
    <source>
        <dbReference type="EMBL" id="KLO19497.1"/>
    </source>
</evidence>
<reference evidence="7 8" key="1">
    <citation type="submission" date="2015-04" db="EMBL/GenBank/DDBJ databases">
        <title>Complete genome sequence of Schizopora paradoxa KUC8140, a cosmopolitan wood degrader in East Asia.</title>
        <authorList>
            <consortium name="DOE Joint Genome Institute"/>
            <person name="Min B."/>
            <person name="Park H."/>
            <person name="Jang Y."/>
            <person name="Kim J.-J."/>
            <person name="Kim K.H."/>
            <person name="Pangilinan J."/>
            <person name="Lipzen A."/>
            <person name="Riley R."/>
            <person name="Grigoriev I.V."/>
            <person name="Spatafora J.W."/>
            <person name="Choi I.-G."/>
        </authorList>
    </citation>
    <scope>NUCLEOTIDE SEQUENCE [LARGE SCALE GENOMIC DNA]</scope>
    <source>
        <strain evidence="7 8">KUC8140</strain>
    </source>
</reference>
<gene>
    <name evidence="7" type="ORF">SCHPADRAFT_935293</name>
</gene>